<dbReference type="PANTHER" id="PTHR34276">
    <property type="entry name" value="MINI-RIBONUCLEASE 3"/>
    <property type="match status" value="1"/>
</dbReference>
<organism evidence="6 7">
    <name type="scientific">Dialister micraerophilus DSM 19965</name>
    <dbReference type="NCBI Taxonomy" id="888062"/>
    <lineage>
        <taxon>Bacteria</taxon>
        <taxon>Bacillati</taxon>
        <taxon>Bacillota</taxon>
        <taxon>Negativicutes</taxon>
        <taxon>Veillonellales</taxon>
        <taxon>Veillonellaceae</taxon>
        <taxon>Dialister</taxon>
    </lineage>
</organism>
<feature type="active site" evidence="4">
    <location>
        <position position="42"/>
    </location>
</feature>
<comment type="function">
    <text evidence="4">Involved in correct processing of both the 5' and 3' ends of 23S rRNA precursor. Processes 30S rRNA precursor transcript even in absence of ribonuclease 3 (Rnc); Rnc processes 30S rRNA into smaller rRNA precursors.</text>
</comment>
<dbReference type="EMBL" id="AFBB01000021">
    <property type="protein sequence ID" value="EGF12764.1"/>
    <property type="molecule type" value="Genomic_DNA"/>
</dbReference>
<protein>
    <recommendedName>
        <fullName evidence="4">Mini-ribonuclease 3</fullName>
        <shortName evidence="4">Mini-3</shortName>
        <shortName evidence="4">Mini-RNase 3</shortName>
        <ecNumber evidence="4">3.1.26.-</ecNumber>
    </recommendedName>
    <alternativeName>
        <fullName evidence="4">Mini-RNase III</fullName>
        <shortName evidence="4">Mini-III</shortName>
    </alternativeName>
</protein>
<dbReference type="RefSeq" id="WP_007556331.1">
    <property type="nucleotide sequence ID" value="NZ_GL878519.1"/>
</dbReference>
<sequence length="158" mass="18225">MEFKRVLLLRKLMVERLGKQKTVLTEQDCFSMDALTLAYMGDVCWSHFIRNQLIATGIYHVQVLNDISMSAVSARKQAVIMNDLRDLFSEREIKVAKRARNTNSTVPKSATVEEYRESTAFEGVLGYLYLSGQTERLNFIMEKALCFLLKELKNAYKK</sequence>
<dbReference type="Gene3D" id="1.10.1520.10">
    <property type="entry name" value="Ribonuclease III domain"/>
    <property type="match status" value="1"/>
</dbReference>
<keyword evidence="4" id="KW-0690">Ribosome biogenesis</keyword>
<evidence type="ECO:0000256" key="2">
    <source>
        <dbReference type="ARBA" id="ARBA00022759"/>
    </source>
</evidence>
<evidence type="ECO:0000256" key="3">
    <source>
        <dbReference type="ARBA" id="ARBA00022801"/>
    </source>
</evidence>
<keyword evidence="2 4" id="KW-0255">Endonuclease</keyword>
<dbReference type="GO" id="GO:0019843">
    <property type="term" value="F:rRNA binding"/>
    <property type="evidence" value="ECO:0007669"/>
    <property type="project" value="UniProtKB-UniRule"/>
</dbReference>
<dbReference type="PANTHER" id="PTHR34276:SF1">
    <property type="entry name" value="MINI-RIBONUCLEASE 3"/>
    <property type="match status" value="1"/>
</dbReference>
<dbReference type="InterPro" id="IPR008226">
    <property type="entry name" value="Mini3_fam"/>
</dbReference>
<keyword evidence="7" id="KW-1185">Reference proteome</keyword>
<keyword evidence="4" id="KW-0699">rRNA-binding</keyword>
<dbReference type="SUPFAM" id="SSF69065">
    <property type="entry name" value="RNase III domain-like"/>
    <property type="match status" value="1"/>
</dbReference>
<dbReference type="eggNOG" id="COG1939">
    <property type="taxonomic scope" value="Bacteria"/>
</dbReference>
<proteinExistence type="inferred from homology"/>
<dbReference type="EC" id="3.1.26.-" evidence="4"/>
<dbReference type="STRING" id="888062.HMPREF9083_1037"/>
<comment type="subcellular location">
    <subcellularLocation>
        <location evidence="4">Cytoplasm</location>
    </subcellularLocation>
</comment>
<comment type="caution">
    <text evidence="6">The sequence shown here is derived from an EMBL/GenBank/DDBJ whole genome shotgun (WGS) entry which is preliminary data.</text>
</comment>
<dbReference type="GO" id="GO:0004525">
    <property type="term" value="F:ribonuclease III activity"/>
    <property type="evidence" value="ECO:0007669"/>
    <property type="project" value="InterPro"/>
</dbReference>
<evidence type="ECO:0000313" key="6">
    <source>
        <dbReference type="EMBL" id="EGF12764.1"/>
    </source>
</evidence>
<evidence type="ECO:0000313" key="7">
    <source>
        <dbReference type="Proteomes" id="UP000003503"/>
    </source>
</evidence>
<reference evidence="6 7" key="1">
    <citation type="submission" date="2011-02" db="EMBL/GenBank/DDBJ databases">
        <authorList>
            <person name="Muzny D."/>
            <person name="Qin X."/>
            <person name="Deng J."/>
            <person name="Jiang H."/>
            <person name="Liu Y."/>
            <person name="Qu J."/>
            <person name="Song X.-Z."/>
            <person name="Zhang L."/>
            <person name="Thornton R."/>
            <person name="Coyle M."/>
            <person name="Francisco L."/>
            <person name="Jackson L."/>
            <person name="Javaid M."/>
            <person name="Korchina V."/>
            <person name="Kovar C."/>
            <person name="Mata R."/>
            <person name="Mathew T."/>
            <person name="Ngo R."/>
            <person name="Nguyen L."/>
            <person name="Nguyen N."/>
            <person name="Okwuonu G."/>
            <person name="Ongeri F."/>
            <person name="Pham C."/>
            <person name="Simmons D."/>
            <person name="Wilczek-Boney K."/>
            <person name="Hale W."/>
            <person name="Jakkamsetti A."/>
            <person name="Pham P."/>
            <person name="Ruth R."/>
            <person name="San Lucas F."/>
            <person name="Warren J."/>
            <person name="Zhang J."/>
            <person name="Zhao Z."/>
            <person name="Zhou C."/>
            <person name="Zhu D."/>
            <person name="Lee S."/>
            <person name="Bess C."/>
            <person name="Blankenburg K."/>
            <person name="Forbes L."/>
            <person name="Fu Q."/>
            <person name="Gubbala S."/>
            <person name="Hirani K."/>
            <person name="Jayaseelan J.C."/>
            <person name="Lara F."/>
            <person name="Munidasa M."/>
            <person name="Palculict T."/>
            <person name="Patil S."/>
            <person name="Pu L.-L."/>
            <person name="Saada N."/>
            <person name="Tang L."/>
            <person name="Weissenberger G."/>
            <person name="Zhu Y."/>
            <person name="Hemphill L."/>
            <person name="Shang Y."/>
            <person name="Youmans B."/>
            <person name="Ayvaz T."/>
            <person name="Ross M."/>
            <person name="Santibanez J."/>
            <person name="Aqrawi P."/>
            <person name="Gross S."/>
            <person name="Joshi V."/>
            <person name="Fowler G."/>
            <person name="Nazareth L."/>
            <person name="Reid J."/>
            <person name="Worley K."/>
            <person name="Petrosino J."/>
            <person name="Highlander S."/>
            <person name="Gibbs R."/>
        </authorList>
    </citation>
    <scope>NUCLEOTIDE SEQUENCE [LARGE SCALE GENOMIC DNA]</scope>
    <source>
        <strain evidence="6 7">DSM 19965</strain>
    </source>
</reference>
<dbReference type="AlphaFoldDB" id="F2BXW9"/>
<dbReference type="HAMAP" id="MF_01468">
    <property type="entry name" value="RNase_Mini_III"/>
    <property type="match status" value="1"/>
</dbReference>
<name>F2BXW9_9FIRM</name>
<evidence type="ECO:0000259" key="5">
    <source>
        <dbReference type="Pfam" id="PF00636"/>
    </source>
</evidence>
<keyword evidence="4" id="KW-0698">rRNA processing</keyword>
<accession>F2BXW9</accession>
<keyword evidence="1 4" id="KW-0540">Nuclease</keyword>
<dbReference type="HOGENOM" id="CLU_091169_2_1_9"/>
<keyword evidence="4" id="KW-0694">RNA-binding</keyword>
<comment type="similarity">
    <text evidence="4">Belongs to the MrnC RNase family.</text>
</comment>
<keyword evidence="3 4" id="KW-0378">Hydrolase</keyword>
<evidence type="ECO:0000256" key="4">
    <source>
        <dbReference type="HAMAP-Rule" id="MF_01468"/>
    </source>
</evidence>
<dbReference type="Proteomes" id="UP000003503">
    <property type="component" value="Unassembled WGS sequence"/>
</dbReference>
<dbReference type="GO" id="GO:0005737">
    <property type="term" value="C:cytoplasm"/>
    <property type="evidence" value="ECO:0007669"/>
    <property type="project" value="UniProtKB-SubCell"/>
</dbReference>
<comment type="cofactor">
    <cofactor evidence="4">
        <name>Mg(2+)</name>
        <dbReference type="ChEBI" id="CHEBI:18420"/>
    </cofactor>
</comment>
<dbReference type="InterPro" id="IPR036389">
    <property type="entry name" value="RNase_III_sf"/>
</dbReference>
<comment type="subunit">
    <text evidence="4">Homodimer.</text>
</comment>
<dbReference type="Pfam" id="PF00636">
    <property type="entry name" value="Ribonuclease_3"/>
    <property type="match status" value="1"/>
</dbReference>
<keyword evidence="4" id="KW-0460">Magnesium</keyword>
<evidence type="ECO:0000256" key="1">
    <source>
        <dbReference type="ARBA" id="ARBA00022722"/>
    </source>
</evidence>
<dbReference type="InterPro" id="IPR000999">
    <property type="entry name" value="RNase_III_dom"/>
</dbReference>
<feature type="domain" description="RNase III" evidence="5">
    <location>
        <begin position="36"/>
        <end position="132"/>
    </location>
</feature>
<dbReference type="GO" id="GO:0006364">
    <property type="term" value="P:rRNA processing"/>
    <property type="evidence" value="ECO:0007669"/>
    <property type="project" value="UniProtKB-UniRule"/>
</dbReference>
<keyword evidence="4" id="KW-0963">Cytoplasm</keyword>
<gene>
    <name evidence="4" type="primary">mrnC</name>
    <name evidence="6" type="ORF">HMPREF9083_1037</name>
</gene>